<dbReference type="CDD" id="cd02203">
    <property type="entry name" value="PurL_repeat1"/>
    <property type="match status" value="1"/>
</dbReference>
<dbReference type="NCBIfam" id="TIGR01736">
    <property type="entry name" value="FGAM_synth_II"/>
    <property type="match status" value="1"/>
</dbReference>
<keyword evidence="1" id="KW-0963">Cytoplasm</keyword>
<organism evidence="5">
    <name type="scientific">candidate division WOR-3 bacterium</name>
    <dbReference type="NCBI Taxonomy" id="2052148"/>
    <lineage>
        <taxon>Bacteria</taxon>
        <taxon>Bacteria division WOR-3</taxon>
    </lineage>
</organism>
<dbReference type="SUPFAM" id="SSF55326">
    <property type="entry name" value="PurM N-terminal domain-like"/>
    <property type="match status" value="2"/>
</dbReference>
<dbReference type="Proteomes" id="UP000885672">
    <property type="component" value="Unassembled WGS sequence"/>
</dbReference>
<feature type="domain" description="PurM-like N-terminal" evidence="3">
    <location>
        <begin position="1"/>
        <end position="111"/>
    </location>
</feature>
<dbReference type="SUPFAM" id="SSF56042">
    <property type="entry name" value="PurM C-terminal domain-like"/>
    <property type="match status" value="2"/>
</dbReference>
<evidence type="ECO:0000313" key="5">
    <source>
        <dbReference type="EMBL" id="HDR00281.1"/>
    </source>
</evidence>
<dbReference type="InterPro" id="IPR036921">
    <property type="entry name" value="PurM-like_N_sf"/>
</dbReference>
<feature type="domain" description="PurM-like C-terminal" evidence="4">
    <location>
        <begin position="121"/>
        <end position="273"/>
    </location>
</feature>
<dbReference type="InterPro" id="IPR036676">
    <property type="entry name" value="PurM-like_C_sf"/>
</dbReference>
<evidence type="ECO:0000256" key="2">
    <source>
        <dbReference type="NCBIfam" id="TIGR01736"/>
    </source>
</evidence>
<dbReference type="AlphaFoldDB" id="A0A7V0XG42"/>
<sequence>FKVETHNHPSALEPYGGAATGTGGVIRDCLGTGQGARPVLNTDVFCFAPVSTRSRDVPEGALHPRQVMRGVVRGVRDYGNRMGIPTANGAVYFDEGFMGNPLVFCGTLGIIPRNRLTKRVRKGQEIVLLGGRTGRDGIHGVTFASLELDGSSQEFSGGAVQIGNPIEEKKVADVLLAARDLDLVDAITDCGGGGLSSAVGELARKTGCEVWLDKVPLKYEGLTPAEVWISEAQERMVVFSSPAKVRKLLALAAAHDVEATVIGRTTGSRRLVLCWRGHEVADLEMRFLHDGWSTTRKVARWQRREVPDPAIPVRRDLTRVLLQLLQAPNIASKEWVVRQYDHEVQGTSVMKPFCGARANGPTDACVIAPRPGSHRAVVVACGLRPRQGLVDPYWMAASAIDEALRNCVAAGGDIERAALLDNFCWGNPDRPDQLAGLVRAAQACYDIGLGYRTPFISGKDSLYNEFRTRAGDSLPIPPTLLVSAVSVIEDGRRTVTPDFKAPGSVIYLVGETREELGGSEYCRINQGLGREVPKVDAARGRRLMKALGRLIREGLVRACHDLSEGGLGVALAEMAFAGRVGCEVRLAKAPGAARFERDDYLLFSESNTRFLCEVATNRRAAFERHLRGLPCAPVGRTTEAGRLVVFGLNGDEVVNLELGEAEAAWRRALTKYL</sequence>
<dbReference type="PANTHER" id="PTHR43555:SF1">
    <property type="entry name" value="PHOSPHORIBOSYLFORMYLGLYCINAMIDINE SYNTHASE SUBUNIT PURL"/>
    <property type="match status" value="1"/>
</dbReference>
<evidence type="ECO:0000259" key="4">
    <source>
        <dbReference type="Pfam" id="PF02769"/>
    </source>
</evidence>
<name>A0A7V0XG42_UNCW3</name>
<dbReference type="InterPro" id="IPR016188">
    <property type="entry name" value="PurM-like_N"/>
</dbReference>
<dbReference type="Pfam" id="PF00586">
    <property type="entry name" value="AIRS"/>
    <property type="match status" value="2"/>
</dbReference>
<dbReference type="CDD" id="cd02204">
    <property type="entry name" value="PurL_repeat2"/>
    <property type="match status" value="1"/>
</dbReference>
<keyword evidence="5" id="KW-0436">Ligase</keyword>
<dbReference type="Gene3D" id="3.30.1330.10">
    <property type="entry name" value="PurM-like, N-terminal domain"/>
    <property type="match status" value="2"/>
</dbReference>
<dbReference type="InterPro" id="IPR010074">
    <property type="entry name" value="PRibForGlyAmidine_synth_PurL"/>
</dbReference>
<dbReference type="EMBL" id="DSBX01000323">
    <property type="protein sequence ID" value="HDR00281.1"/>
    <property type="molecule type" value="Genomic_DNA"/>
</dbReference>
<dbReference type="GO" id="GO:0004642">
    <property type="term" value="F:phosphoribosylformylglycinamidine synthase activity"/>
    <property type="evidence" value="ECO:0007669"/>
    <property type="project" value="UniProtKB-UniRule"/>
</dbReference>
<dbReference type="Pfam" id="PF02769">
    <property type="entry name" value="AIRS_C"/>
    <property type="match status" value="2"/>
</dbReference>
<dbReference type="GO" id="GO:0006189">
    <property type="term" value="P:'de novo' IMP biosynthetic process"/>
    <property type="evidence" value="ECO:0007669"/>
    <property type="project" value="UniProtKB-UniPathway"/>
</dbReference>
<evidence type="ECO:0000256" key="1">
    <source>
        <dbReference type="ARBA" id="ARBA00022490"/>
    </source>
</evidence>
<feature type="domain" description="PurM-like C-terminal" evidence="4">
    <location>
        <begin position="502"/>
        <end position="645"/>
    </location>
</feature>
<dbReference type="UniPathway" id="UPA00074">
    <property type="reaction ID" value="UER00128"/>
</dbReference>
<dbReference type="PANTHER" id="PTHR43555">
    <property type="entry name" value="PHOSPHORIBOSYLFORMYLGLYCINAMIDINE SYNTHASE SUBUNIT PURL"/>
    <property type="match status" value="1"/>
</dbReference>
<comment type="caution">
    <text evidence="5">The sequence shown here is derived from an EMBL/GenBank/DDBJ whole genome shotgun (WGS) entry which is preliminary data.</text>
</comment>
<dbReference type="HAMAP" id="MF_00420">
    <property type="entry name" value="PurL_2"/>
    <property type="match status" value="1"/>
</dbReference>
<gene>
    <name evidence="5" type="primary">purL</name>
    <name evidence="5" type="ORF">ENN51_08380</name>
</gene>
<accession>A0A7V0XG42</accession>
<protein>
    <recommendedName>
        <fullName evidence="2">Phosphoribosylformylglycinamidine synthase subunit PurL</fullName>
        <ecNumber evidence="2">6.3.5.3</ecNumber>
    </recommendedName>
</protein>
<dbReference type="Gene3D" id="3.90.650.10">
    <property type="entry name" value="PurM-like C-terminal domain"/>
    <property type="match status" value="2"/>
</dbReference>
<reference evidence="5" key="1">
    <citation type="journal article" date="2020" name="mSystems">
        <title>Genome- and Community-Level Interaction Insights into Carbon Utilization and Element Cycling Functions of Hydrothermarchaeota in Hydrothermal Sediment.</title>
        <authorList>
            <person name="Zhou Z."/>
            <person name="Liu Y."/>
            <person name="Xu W."/>
            <person name="Pan J."/>
            <person name="Luo Z.H."/>
            <person name="Li M."/>
        </authorList>
    </citation>
    <scope>NUCLEOTIDE SEQUENCE [LARGE SCALE GENOMIC DNA]</scope>
    <source>
        <strain evidence="5">SpSt-1182</strain>
    </source>
</reference>
<feature type="domain" description="PurM-like N-terminal" evidence="3">
    <location>
        <begin position="363"/>
        <end position="459"/>
    </location>
</feature>
<proteinExistence type="inferred from homology"/>
<dbReference type="InterPro" id="IPR010918">
    <property type="entry name" value="PurM-like_C_dom"/>
</dbReference>
<dbReference type="EC" id="6.3.5.3" evidence="2"/>
<evidence type="ECO:0000259" key="3">
    <source>
        <dbReference type="Pfam" id="PF00586"/>
    </source>
</evidence>
<feature type="non-terminal residue" evidence="5">
    <location>
        <position position="1"/>
    </location>
</feature>